<organism evidence="2 3">
    <name type="scientific">Shimia marina</name>
    <dbReference type="NCBI Taxonomy" id="321267"/>
    <lineage>
        <taxon>Bacteria</taxon>
        <taxon>Pseudomonadati</taxon>
        <taxon>Pseudomonadota</taxon>
        <taxon>Alphaproteobacteria</taxon>
        <taxon>Rhodobacterales</taxon>
        <taxon>Roseobacteraceae</taxon>
    </lineage>
</organism>
<dbReference type="PANTHER" id="PTHR35936">
    <property type="entry name" value="MEMBRANE-BOUND LYTIC MUREIN TRANSGLYCOSYLASE F"/>
    <property type="match status" value="1"/>
</dbReference>
<dbReference type="PANTHER" id="PTHR35936:SF25">
    <property type="entry name" value="ABC TRANSPORTER SUBSTRATE-BINDING PROTEIN"/>
    <property type="match status" value="1"/>
</dbReference>
<evidence type="ECO:0000256" key="1">
    <source>
        <dbReference type="SAM" id="SignalP"/>
    </source>
</evidence>
<dbReference type="AlphaFoldDB" id="A0A0P1ERX8"/>
<accession>A0A0P1ERX8</accession>
<evidence type="ECO:0000313" key="2">
    <source>
        <dbReference type="EMBL" id="CUH52848.1"/>
    </source>
</evidence>
<proteinExistence type="predicted"/>
<dbReference type="OrthoDB" id="5296159at2"/>
<dbReference type="EMBL" id="CYPW01000024">
    <property type="protein sequence ID" value="CUH52848.1"/>
    <property type="molecule type" value="Genomic_DNA"/>
</dbReference>
<gene>
    <name evidence="2" type="ORF">SHM7688_02295</name>
</gene>
<protein>
    <submittedName>
        <fullName evidence="2">Bacterial extracellular solute-binding proteins, family 3</fullName>
    </submittedName>
</protein>
<keyword evidence="3" id="KW-1185">Reference proteome</keyword>
<dbReference type="Gene3D" id="3.40.190.10">
    <property type="entry name" value="Periplasmic binding protein-like II"/>
    <property type="match status" value="2"/>
</dbReference>
<keyword evidence="1" id="KW-0732">Signal</keyword>
<feature type="chain" id="PRO_5006061847" evidence="1">
    <location>
        <begin position="22"/>
        <end position="236"/>
    </location>
</feature>
<dbReference type="STRING" id="321267.SHM7688_02295"/>
<dbReference type="SUPFAM" id="SSF53850">
    <property type="entry name" value="Periplasmic binding protein-like II"/>
    <property type="match status" value="1"/>
</dbReference>
<reference evidence="2 3" key="1">
    <citation type="submission" date="2015-09" db="EMBL/GenBank/DDBJ databases">
        <authorList>
            <consortium name="Swine Surveillance"/>
        </authorList>
    </citation>
    <scope>NUCLEOTIDE SEQUENCE [LARGE SCALE GENOMIC DNA]</scope>
    <source>
        <strain evidence="2 3">CECT 7688</strain>
    </source>
</reference>
<dbReference type="RefSeq" id="WP_058240042.1">
    <property type="nucleotide sequence ID" value="NZ_CYPW01000024.1"/>
</dbReference>
<dbReference type="Proteomes" id="UP000054823">
    <property type="component" value="Unassembled WGS sequence"/>
</dbReference>
<name>A0A0P1ERX8_9RHOB</name>
<feature type="signal peptide" evidence="1">
    <location>
        <begin position="1"/>
        <end position="21"/>
    </location>
</feature>
<sequence length="236" mass="25061">MLKSTCFLAAAAALTAAVAQAETVQLTTLEWPPYVNADASGTSTEAVSAAFAAAGDEVVAEVLPWNRAVNLAAKDPAWLGVYPEYYDASADAENGGDRCIYSASFGTSPVGFIYRKDSAFDWSAHEDLAKYKIGVVQGYVNETRFDAMVADGSLKVDAGPTDASNVEKVAAGRMDAAVIDRNVFEHMLASEPRLAKHADALTFHEAPLATHDLLVCFENSDNGRAARDRFNSGLGS</sequence>
<evidence type="ECO:0000313" key="3">
    <source>
        <dbReference type="Proteomes" id="UP000054823"/>
    </source>
</evidence>